<comment type="similarity">
    <text evidence="9">Belongs to the Lhr helicase family. Lhr-Core subfamily.</text>
</comment>
<evidence type="ECO:0000313" key="17">
    <source>
        <dbReference type="Proteomes" id="UP000234181"/>
    </source>
</evidence>
<evidence type="ECO:0000256" key="6">
    <source>
        <dbReference type="ARBA" id="ARBA00023125"/>
    </source>
</evidence>
<dbReference type="GO" id="GO:0004386">
    <property type="term" value="F:helicase activity"/>
    <property type="evidence" value="ECO:0007669"/>
    <property type="project" value="UniProtKB-KW"/>
</dbReference>
<dbReference type="GO" id="GO:0006281">
    <property type="term" value="P:DNA repair"/>
    <property type="evidence" value="ECO:0007669"/>
    <property type="project" value="UniProtKB-KW"/>
</dbReference>
<dbReference type="PANTHER" id="PTHR47962">
    <property type="entry name" value="ATP-DEPENDENT HELICASE LHR-RELATED-RELATED"/>
    <property type="match status" value="1"/>
</dbReference>
<dbReference type="EMBL" id="OCYS01000081">
    <property type="protein sequence ID" value="SON87213.1"/>
    <property type="molecule type" value="Genomic_DNA"/>
</dbReference>
<dbReference type="Gene3D" id="3.40.50.300">
    <property type="entry name" value="P-loop containing nucleotide triphosphate hydrolases"/>
    <property type="match status" value="2"/>
</dbReference>
<dbReference type="InterPro" id="IPR011545">
    <property type="entry name" value="DEAD/DEAH_box_helicase_dom"/>
</dbReference>
<dbReference type="CDD" id="cd18796">
    <property type="entry name" value="SF2_C_LHR"/>
    <property type="match status" value="1"/>
</dbReference>
<dbReference type="Proteomes" id="UP000031180">
    <property type="component" value="Unassembled WGS sequence"/>
</dbReference>
<dbReference type="SUPFAM" id="SSF52540">
    <property type="entry name" value="P-loop containing nucleoside triphosphate hydrolases"/>
    <property type="match status" value="1"/>
</dbReference>
<keyword evidence="5" id="KW-0067">ATP-binding</keyword>
<dbReference type="InterPro" id="IPR014001">
    <property type="entry name" value="Helicase_ATP-bd"/>
</dbReference>
<dbReference type="InterPro" id="IPR013701">
    <property type="entry name" value="Lhr-like_DEAD/DEAH_assoc"/>
</dbReference>
<dbReference type="InterPro" id="IPR027417">
    <property type="entry name" value="P-loop_NTPase"/>
</dbReference>
<keyword evidence="1" id="KW-0547">Nucleotide-binding</keyword>
<dbReference type="PROSITE" id="PS51192">
    <property type="entry name" value="HELICASE_ATP_BIND_1"/>
    <property type="match status" value="1"/>
</dbReference>
<feature type="domain" description="Helicase C-terminal" evidence="11">
    <location>
        <begin position="264"/>
        <end position="416"/>
    </location>
</feature>
<dbReference type="InterPro" id="IPR017170">
    <property type="entry name" value="Lhr-like"/>
</dbReference>
<reference evidence="15" key="2">
    <citation type="submission" date="2015-04" db="EMBL/GenBank/DDBJ databases">
        <title>Genome sequencing of pathogens of bean.</title>
        <authorList>
            <person name="Harrison J.W."/>
            <person name="Aritua V."/>
            <person name="Sapp M."/>
            <person name="Smith J."/>
            <person name="Studholme D.J."/>
        </authorList>
    </citation>
    <scope>NUCLEOTIDE SEQUENCE [LARGE SCALE GENOMIC DNA]</scope>
    <source>
        <strain evidence="15">NCPPB 1138</strain>
    </source>
</reference>
<dbReference type="RefSeq" id="WP_039568375.1">
    <property type="nucleotide sequence ID" value="NZ_CP012048.1"/>
</dbReference>
<dbReference type="GO" id="GO:0016887">
    <property type="term" value="F:ATP hydrolysis activity"/>
    <property type="evidence" value="ECO:0007669"/>
    <property type="project" value="TreeGrafter"/>
</dbReference>
<evidence type="ECO:0000256" key="9">
    <source>
        <dbReference type="ARBA" id="ARBA00093467"/>
    </source>
</evidence>
<organism evidence="12 15">
    <name type="scientific">Xanthomonas campestris pv. phaseoli</name>
    <dbReference type="NCBI Taxonomy" id="317013"/>
    <lineage>
        <taxon>Bacteria</taxon>
        <taxon>Pseudomonadati</taxon>
        <taxon>Pseudomonadota</taxon>
        <taxon>Gammaproteobacteria</taxon>
        <taxon>Lysobacterales</taxon>
        <taxon>Lysobacteraceae</taxon>
        <taxon>Xanthomonas</taxon>
    </lineage>
</organism>
<keyword evidence="8" id="KW-0413">Isomerase</keyword>
<evidence type="ECO:0000256" key="8">
    <source>
        <dbReference type="ARBA" id="ARBA00023235"/>
    </source>
</evidence>
<keyword evidence="2" id="KW-0227">DNA damage</keyword>
<dbReference type="Proteomes" id="UP000234166">
    <property type="component" value="Unassembled WGS sequence"/>
</dbReference>
<reference evidence="16 17" key="4">
    <citation type="submission" date="2017-10" db="EMBL/GenBank/DDBJ databases">
        <authorList>
            <person name="Regsiter A."/>
            <person name="William W."/>
        </authorList>
    </citation>
    <scope>NUCLEOTIDE SEQUENCE [LARGE SCALE GENOMIC DNA]</scope>
    <source>
        <strain evidence="13 17">CFBP6984</strain>
        <strain evidence="14 16">CFBP7430</strain>
    </source>
</reference>
<keyword evidence="6" id="KW-0238">DNA-binding</keyword>
<evidence type="ECO:0000313" key="16">
    <source>
        <dbReference type="Proteomes" id="UP000234166"/>
    </source>
</evidence>
<dbReference type="NCBIfam" id="TIGR04121">
    <property type="entry name" value="DEXH_lig_assoc"/>
    <property type="match status" value="1"/>
</dbReference>
<accession>A0AB34QG16</accession>
<reference evidence="12" key="3">
    <citation type="submission" date="2015-04" db="EMBL/GenBank/DDBJ databases">
        <authorList>
            <person name="Harrison J.W."/>
            <person name="Aritua V."/>
            <person name="Sapp M."/>
            <person name="Smith J."/>
            <person name="Studholme D.J."/>
        </authorList>
    </citation>
    <scope>NUCLEOTIDE SEQUENCE</scope>
    <source>
        <strain evidence="12">NCPPB 1138</strain>
    </source>
</reference>
<dbReference type="InterPro" id="IPR026362">
    <property type="entry name" value="DEXH_lig_assoc"/>
</dbReference>
<dbReference type="KEGG" id="xph:XppCFBP6546_04735"/>
<dbReference type="GO" id="GO:0005524">
    <property type="term" value="F:ATP binding"/>
    <property type="evidence" value="ECO:0007669"/>
    <property type="project" value="UniProtKB-KW"/>
</dbReference>
<feature type="domain" description="Helicase ATP-binding" evidence="10">
    <location>
        <begin position="34"/>
        <end position="231"/>
    </location>
</feature>
<dbReference type="EMBL" id="OCYT01000088">
    <property type="protein sequence ID" value="SON80022.1"/>
    <property type="molecule type" value="Genomic_DNA"/>
</dbReference>
<evidence type="ECO:0000256" key="2">
    <source>
        <dbReference type="ARBA" id="ARBA00022763"/>
    </source>
</evidence>
<evidence type="ECO:0000256" key="7">
    <source>
        <dbReference type="ARBA" id="ARBA00023204"/>
    </source>
</evidence>
<keyword evidence="17" id="KW-1185">Reference proteome</keyword>
<protein>
    <submittedName>
        <fullName evidence="12">DEAD/DEAH box helicase</fullName>
    </submittedName>
    <submittedName>
        <fullName evidence="13">Helicase-related protein</fullName>
    </submittedName>
</protein>
<evidence type="ECO:0000256" key="5">
    <source>
        <dbReference type="ARBA" id="ARBA00022840"/>
    </source>
</evidence>
<keyword evidence="3" id="KW-0378">Hydrolase</keyword>
<evidence type="ECO:0000256" key="3">
    <source>
        <dbReference type="ARBA" id="ARBA00022801"/>
    </source>
</evidence>
<dbReference type="PANTHER" id="PTHR47962:SF3">
    <property type="entry name" value="LARGE ATP-DEPENDENT HELICASE-RELATED PROTEIN"/>
    <property type="match status" value="1"/>
</dbReference>
<dbReference type="PROSITE" id="PS51194">
    <property type="entry name" value="HELICASE_CTER"/>
    <property type="match status" value="1"/>
</dbReference>
<dbReference type="InterPro" id="IPR001650">
    <property type="entry name" value="Helicase_C-like"/>
</dbReference>
<proteinExistence type="inferred from homology"/>
<keyword evidence="7" id="KW-0234">DNA repair</keyword>
<dbReference type="AlphaFoldDB" id="A0AB34QG16"/>
<dbReference type="InterPro" id="IPR045628">
    <property type="entry name" value="Lhr_WH_dom"/>
</dbReference>
<dbReference type="EMBL" id="JWTI02000070">
    <property type="protein sequence ID" value="KHS35571.1"/>
    <property type="molecule type" value="Genomic_DNA"/>
</dbReference>
<dbReference type="Pfam" id="PF08494">
    <property type="entry name" value="DEAD_assoc"/>
    <property type="match status" value="1"/>
</dbReference>
<dbReference type="Pfam" id="PF00270">
    <property type="entry name" value="DEAD"/>
    <property type="match status" value="1"/>
</dbReference>
<name>A0AB34QG16_XANCH</name>
<evidence type="ECO:0000313" key="14">
    <source>
        <dbReference type="EMBL" id="SON87213.1"/>
    </source>
</evidence>
<evidence type="ECO:0000256" key="1">
    <source>
        <dbReference type="ARBA" id="ARBA00022741"/>
    </source>
</evidence>
<comment type="caution">
    <text evidence="12">The sequence shown here is derived from an EMBL/GenBank/DDBJ whole genome shotgun (WGS) entry which is preliminary data.</text>
</comment>
<evidence type="ECO:0000313" key="12">
    <source>
        <dbReference type="EMBL" id="KHS35571.1"/>
    </source>
</evidence>
<evidence type="ECO:0000313" key="15">
    <source>
        <dbReference type="Proteomes" id="UP000031180"/>
    </source>
</evidence>
<evidence type="ECO:0000256" key="4">
    <source>
        <dbReference type="ARBA" id="ARBA00022806"/>
    </source>
</evidence>
<dbReference type="SMART" id="SM00490">
    <property type="entry name" value="HELICc"/>
    <property type="match status" value="1"/>
</dbReference>
<evidence type="ECO:0000259" key="11">
    <source>
        <dbReference type="PROSITE" id="PS51194"/>
    </source>
</evidence>
<reference evidence="12" key="1">
    <citation type="journal article" date="2015" name="Front. Microbiol.">
        <title>Genome sequencing reveals a new lineage associated with lablab bean and genetic exchange between pv. and subsp.</title>
        <authorList>
            <person name="Aritua V."/>
            <person name="Harrison J."/>
            <person name="Sapp M."/>
            <person name="Buruchara R."/>
            <person name="Smith J."/>
            <person name="Studholme D.J."/>
        </authorList>
    </citation>
    <scope>NUCLEOTIDE SEQUENCE</scope>
    <source>
        <strain evidence="12">NCPPB 1138</strain>
    </source>
</reference>
<evidence type="ECO:0000313" key="13">
    <source>
        <dbReference type="EMBL" id="SON80022.1"/>
    </source>
</evidence>
<evidence type="ECO:0000259" key="10">
    <source>
        <dbReference type="PROSITE" id="PS51192"/>
    </source>
</evidence>
<gene>
    <name evidence="13" type="primary">lhr</name>
    <name evidence="12" type="ORF">RN20_16180</name>
    <name evidence="13" type="ORF">XAP6984_330110</name>
    <name evidence="14" type="ORF">XAP7430_280110</name>
</gene>
<sequence length="833" mass="91605">MSVTQHTYGTPLQQWRAWFAQRGWAPLPFQRDVWKRYLDGESGLLHTPTGSGKTLAAFGGPLLEALAARGRKSPVKPGKPASSARRQQQRNLQVLWITPLRALAADTARALREPVDALGLDWQVGLRTGDASARDKRLARSGKLDVLVTTPESLALLLSYPDTAPQLSALRCVIVDEWHELLGNKRGVLLQLCLARLRGWTPQLRIWGLSATLGNLSQARDVLLPHRPEAALVSGVKPRTMTLETLLPQSGERFPWAGHLGLAQLARVLQKIMQQRTSLVFTNTRAQAELWHQALSAVWPEDLATLALHHGSLDPALRAVAERGLADGSLRCVVATSSLDLGVDFPAVDQVLQVGSPKGIARLLQRAGRARHRPGESGHVVCVPSHALELVEYAAARRALVHGHIEARPPPRLSLDVLAQHCVTLALGGGFHADALFEEVRGTDAFAALETTTWNAVLDFIVQGGSALAHYPDFHKVVRDDDGLYRVIDRRVALRHRLSIGTITSDGSVRVQFLRGGRLGAVEEQFVGRLRRGDRFQFAGRLLELVRLEDMTAYVRVAKGGSGVVPKWMGGRMPLSSALGREVEAVFADPGDAPEMQALAPLLHLQASLSSLPGPDHLLVESVKARDGRHVFVYPFAGRQVNEGLAALLAARWGRRHRNTFSFAANDYGFVLSPAQDVDIDADALQTLLSPAGLFDDLRDSLNLGELARRQFREIARVAGLLSPSLPGRAPRSLRQLQASSGLLYDVLQRFDPDHLLLAQAEREVFEGQLELARLAHALEDCARRELRLCKPRSLTPLSFPLWAERVRGQLSTEDWKARVLRAAEQLERKHGR</sequence>
<dbReference type="Pfam" id="PF19306">
    <property type="entry name" value="WHD_Lhr"/>
    <property type="match status" value="1"/>
</dbReference>
<dbReference type="PIRSF" id="PIRSF037307">
    <property type="entry name" value="Lhr-like_helic_prd"/>
    <property type="match status" value="1"/>
</dbReference>
<dbReference type="GO" id="GO:0003677">
    <property type="term" value="F:DNA binding"/>
    <property type="evidence" value="ECO:0007669"/>
    <property type="project" value="UniProtKB-KW"/>
</dbReference>
<keyword evidence="4 12" id="KW-0347">Helicase</keyword>
<dbReference type="SMART" id="SM00487">
    <property type="entry name" value="DEXDc"/>
    <property type="match status" value="1"/>
</dbReference>
<dbReference type="Proteomes" id="UP000234181">
    <property type="component" value="Unassembled WGS sequence"/>
</dbReference>
<dbReference type="Pfam" id="PF00271">
    <property type="entry name" value="Helicase_C"/>
    <property type="match status" value="1"/>
</dbReference>
<dbReference type="InterPro" id="IPR052511">
    <property type="entry name" value="ATP-dep_Helicase"/>
</dbReference>